<evidence type="ECO:0000256" key="1">
    <source>
        <dbReference type="ARBA" id="ARBA00004123"/>
    </source>
</evidence>
<keyword evidence="16" id="KW-1185">Reference proteome</keyword>
<dbReference type="GO" id="GO:0000981">
    <property type="term" value="F:DNA-binding transcription factor activity, RNA polymerase II-specific"/>
    <property type="evidence" value="ECO:0007669"/>
    <property type="project" value="TreeGrafter"/>
</dbReference>
<keyword evidence="5 10" id="KW-0863">Zinc-finger</keyword>
<dbReference type="Proteomes" id="UP001360560">
    <property type="component" value="Unassembled WGS sequence"/>
</dbReference>
<dbReference type="PANTHER" id="PTHR12360:SF12">
    <property type="entry name" value="TRANSCRIPTIONAL REPRESSOR NF-X1"/>
    <property type="match status" value="1"/>
</dbReference>
<dbReference type="GeneID" id="90073381"/>
<organism evidence="15 16">
    <name type="scientific">Saccharomycopsis crataegensis</name>
    <dbReference type="NCBI Taxonomy" id="43959"/>
    <lineage>
        <taxon>Eukaryota</taxon>
        <taxon>Fungi</taxon>
        <taxon>Dikarya</taxon>
        <taxon>Ascomycota</taxon>
        <taxon>Saccharomycotina</taxon>
        <taxon>Saccharomycetes</taxon>
        <taxon>Saccharomycopsidaceae</taxon>
        <taxon>Saccharomycopsis</taxon>
    </lineage>
</organism>
<evidence type="ECO:0000313" key="15">
    <source>
        <dbReference type="EMBL" id="GMM35402.1"/>
    </source>
</evidence>
<evidence type="ECO:0000256" key="9">
    <source>
        <dbReference type="ARBA" id="ARBA00023242"/>
    </source>
</evidence>
<dbReference type="PROSITE" id="PS50089">
    <property type="entry name" value="ZF_RING_2"/>
    <property type="match status" value="1"/>
</dbReference>
<dbReference type="PANTHER" id="PTHR12360">
    <property type="entry name" value="NUCLEAR TRANSCRIPTION FACTOR, X-BOX BINDING 1 NFX1"/>
    <property type="match status" value="1"/>
</dbReference>
<dbReference type="SUPFAM" id="SSF57850">
    <property type="entry name" value="RING/U-box"/>
    <property type="match status" value="1"/>
</dbReference>
<comment type="similarity">
    <text evidence="2">Belongs to the NFX1 family.</text>
</comment>
<dbReference type="InterPro" id="IPR001374">
    <property type="entry name" value="R3H_dom"/>
</dbReference>
<accession>A0AAV5QLA5</accession>
<reference evidence="15 16" key="1">
    <citation type="journal article" date="2023" name="Elife">
        <title>Identification of key yeast species and microbe-microbe interactions impacting larval growth of Drosophila in the wild.</title>
        <authorList>
            <person name="Mure A."/>
            <person name="Sugiura Y."/>
            <person name="Maeda R."/>
            <person name="Honda K."/>
            <person name="Sakurai N."/>
            <person name="Takahashi Y."/>
            <person name="Watada M."/>
            <person name="Katoh T."/>
            <person name="Gotoh A."/>
            <person name="Gotoh Y."/>
            <person name="Taniguchi I."/>
            <person name="Nakamura K."/>
            <person name="Hayashi T."/>
            <person name="Katayama T."/>
            <person name="Uemura T."/>
            <person name="Hattori Y."/>
        </authorList>
    </citation>
    <scope>NUCLEOTIDE SEQUENCE [LARGE SCALE GENOMIC DNA]</scope>
    <source>
        <strain evidence="15 16">SC-9</strain>
    </source>
</reference>
<dbReference type="AlphaFoldDB" id="A0AAV5QLA5"/>
<evidence type="ECO:0000313" key="16">
    <source>
        <dbReference type="Proteomes" id="UP001360560"/>
    </source>
</evidence>
<dbReference type="InterPro" id="IPR019787">
    <property type="entry name" value="Znf_PHD-finger"/>
</dbReference>
<dbReference type="GO" id="GO:0005634">
    <property type="term" value="C:nucleus"/>
    <property type="evidence" value="ECO:0007669"/>
    <property type="project" value="UniProtKB-SubCell"/>
</dbReference>
<feature type="compositionally biased region" description="Acidic residues" evidence="11">
    <location>
        <begin position="16"/>
        <end position="36"/>
    </location>
</feature>
<keyword evidence="7" id="KW-0805">Transcription regulation</keyword>
<evidence type="ECO:0000259" key="13">
    <source>
        <dbReference type="PROSITE" id="PS50089"/>
    </source>
</evidence>
<keyword evidence="3" id="KW-0479">Metal-binding</keyword>
<evidence type="ECO:0000256" key="3">
    <source>
        <dbReference type="ARBA" id="ARBA00022723"/>
    </source>
</evidence>
<protein>
    <submittedName>
        <fullName evidence="15">Fap1 protein</fullName>
    </submittedName>
</protein>
<dbReference type="Pfam" id="PF01424">
    <property type="entry name" value="R3H"/>
    <property type="match status" value="1"/>
</dbReference>
<dbReference type="Gene3D" id="3.30.1370.50">
    <property type="entry name" value="R3H-like domain"/>
    <property type="match status" value="1"/>
</dbReference>
<feature type="domain" description="R3H" evidence="14">
    <location>
        <begin position="729"/>
        <end position="794"/>
    </location>
</feature>
<evidence type="ECO:0000256" key="10">
    <source>
        <dbReference type="PROSITE-ProRule" id="PRU00175"/>
    </source>
</evidence>
<dbReference type="InterPro" id="IPR036867">
    <property type="entry name" value="R3H_dom_sf"/>
</dbReference>
<dbReference type="InterPro" id="IPR000967">
    <property type="entry name" value="Znf_NFX1"/>
</dbReference>
<evidence type="ECO:0000256" key="4">
    <source>
        <dbReference type="ARBA" id="ARBA00022737"/>
    </source>
</evidence>
<evidence type="ECO:0000256" key="5">
    <source>
        <dbReference type="ARBA" id="ARBA00022771"/>
    </source>
</evidence>
<keyword evidence="6" id="KW-0862">Zinc</keyword>
<dbReference type="GO" id="GO:0008270">
    <property type="term" value="F:zinc ion binding"/>
    <property type="evidence" value="ECO:0007669"/>
    <property type="project" value="UniProtKB-KW"/>
</dbReference>
<evidence type="ECO:0000256" key="2">
    <source>
        <dbReference type="ARBA" id="ARBA00007269"/>
    </source>
</evidence>
<gene>
    <name evidence="15" type="ORF">DASC09_027270</name>
</gene>
<feature type="region of interest" description="Disordered" evidence="11">
    <location>
        <begin position="1"/>
        <end position="36"/>
    </location>
</feature>
<comment type="caution">
    <text evidence="15">The sequence shown here is derived from an EMBL/GenBank/DDBJ whole genome shotgun (WGS) entry which is preliminary data.</text>
</comment>
<dbReference type="SMART" id="SM00438">
    <property type="entry name" value="ZnF_NFX"/>
    <property type="match status" value="7"/>
</dbReference>
<keyword evidence="9" id="KW-0539">Nucleus</keyword>
<dbReference type="PROSITE" id="PS50016">
    <property type="entry name" value="ZF_PHD_2"/>
    <property type="match status" value="1"/>
</dbReference>
<dbReference type="InterPro" id="IPR001841">
    <property type="entry name" value="Znf_RING"/>
</dbReference>
<dbReference type="SMART" id="SM00393">
    <property type="entry name" value="R3H"/>
    <property type="match status" value="1"/>
</dbReference>
<dbReference type="RefSeq" id="XP_064852402.1">
    <property type="nucleotide sequence ID" value="XM_064996330.1"/>
</dbReference>
<name>A0AAV5QLA5_9ASCO</name>
<keyword evidence="4" id="KW-0677">Repeat</keyword>
<dbReference type="GO" id="GO:0000977">
    <property type="term" value="F:RNA polymerase II transcription regulatory region sequence-specific DNA binding"/>
    <property type="evidence" value="ECO:0007669"/>
    <property type="project" value="TreeGrafter"/>
</dbReference>
<evidence type="ECO:0000256" key="6">
    <source>
        <dbReference type="ARBA" id="ARBA00022833"/>
    </source>
</evidence>
<feature type="domain" description="PHD-type" evidence="12">
    <location>
        <begin position="56"/>
        <end position="112"/>
    </location>
</feature>
<dbReference type="GO" id="GO:0000122">
    <property type="term" value="P:negative regulation of transcription by RNA polymerase II"/>
    <property type="evidence" value="ECO:0007669"/>
    <property type="project" value="TreeGrafter"/>
</dbReference>
<keyword evidence="8" id="KW-0804">Transcription</keyword>
<comment type="subcellular location">
    <subcellularLocation>
        <location evidence="1">Nucleus</location>
    </subcellularLocation>
</comment>
<dbReference type="SUPFAM" id="SSF82708">
    <property type="entry name" value="R3H domain"/>
    <property type="match status" value="1"/>
</dbReference>
<sequence length="983" mass="110992">MDEEQYPEEFHHHDDDDVIPSEEEEEEYEDDSDEYEAQFDDEDLSTVILNEIKNGTYTCLVCTEEIDDASEIWSCKSCYRAYDLDCIRDWAIKDSKSNLNSDMWRCPSCKTSIQEIPSTYTCWCGKVIGPPSNIFAPHSCGQTCSESLTTCPHACSLPCHPGPHSEICQAQPRLRCDCGAETKQFACIIAPYDAGWKCGKPCDELMPCGIHKHKEICHGGLCGPCEEVTVVKCYCGKHETEIPCYQKVDVNCSSNDNQWIGSYQCQVGEPCAEVLDCNNPNHTCDIQYCHPHDPTDRRFQHKCLLNPKILTKCPCGKCKISVLLGGKSRESCADPVPLCDNVCDKSLKCGHKCYWKCHTGAEHAKCYQPVEVHCNCGFNKFTVPCAFNQAGLKPKCTRKCQTLKNCRRHRCGNICCPYEKIAIKRDQDRKKNNFRSVSDLIDGQHHPEPHNPDDDNMSLEAVHICLEPCHKLLSCKQHRCKWQDHAGKCPPCLESSSDDLMCACERTVLIEAPVRCGAVIKKKCTFQCNRSTSCGHKMPHTCHGDSVACPKCTELVTKKCACGNREIKGVYCFQTRVSCGAKCGKKLSCGLHECTKICCSTNEDHSKMKCTQPCGKTKSKCGHPDLAKCHWPRGDCNENIPCKSKVRLNCQCKRLTKVVECAATNDRTSRSGEVVECDNECLRIKRNQQLMAAFSMDTSSTGVNSADVLVNPYSEYILGVYSKQKKWCEQVENVFRDFVSKWLDDPTTAKKTFHFPAMRKPQRTLIHHLSDVYELYSQSQDSEPRRSVYVAITAKSRLPSLSLFEASISSEATTEALREKRAYEHELTNSMGVAEFNALILEGCKFGATVNELEESLLSIINDAAEEPLNPHFQWVEDGKFLVLPEAHQTFTRKQEFDLENVRDKINFKLDQWTKEGRERIVQLARLCSVDFDGATILKFGAELKTDKPDGLVDDVNKVVEKLQDLNVENKVNYDDKNITDWF</sequence>
<proteinExistence type="inferred from homology"/>
<evidence type="ECO:0000256" key="8">
    <source>
        <dbReference type="ARBA" id="ARBA00023163"/>
    </source>
</evidence>
<dbReference type="CDD" id="cd06008">
    <property type="entry name" value="NF-X1-zinc-finger"/>
    <property type="match status" value="2"/>
</dbReference>
<evidence type="ECO:0000259" key="12">
    <source>
        <dbReference type="PROSITE" id="PS50016"/>
    </source>
</evidence>
<dbReference type="InterPro" id="IPR034078">
    <property type="entry name" value="NFX1_fam"/>
</dbReference>
<evidence type="ECO:0000256" key="7">
    <source>
        <dbReference type="ARBA" id="ARBA00023015"/>
    </source>
</evidence>
<dbReference type="EMBL" id="BTFZ01000006">
    <property type="protein sequence ID" value="GMM35402.1"/>
    <property type="molecule type" value="Genomic_DNA"/>
</dbReference>
<evidence type="ECO:0000256" key="11">
    <source>
        <dbReference type="SAM" id="MobiDB-lite"/>
    </source>
</evidence>
<evidence type="ECO:0000259" key="14">
    <source>
        <dbReference type="PROSITE" id="PS51061"/>
    </source>
</evidence>
<dbReference type="PROSITE" id="PS51061">
    <property type="entry name" value="R3H"/>
    <property type="match status" value="1"/>
</dbReference>
<feature type="domain" description="RING-type" evidence="13">
    <location>
        <begin position="59"/>
        <end position="110"/>
    </location>
</feature>